<dbReference type="InterPro" id="IPR023393">
    <property type="entry name" value="START-like_dom_sf"/>
</dbReference>
<comment type="caution">
    <text evidence="1">The sequence shown here is derived from an EMBL/GenBank/DDBJ whole genome shotgun (WGS) entry which is preliminary data.</text>
</comment>
<dbReference type="SUPFAM" id="SSF55961">
    <property type="entry name" value="Bet v1-like"/>
    <property type="match status" value="2"/>
</dbReference>
<evidence type="ECO:0000313" key="2">
    <source>
        <dbReference type="Proteomes" id="UP001501752"/>
    </source>
</evidence>
<protein>
    <submittedName>
        <fullName evidence="1">SRPBCC family protein</fullName>
    </submittedName>
</protein>
<organism evidence="1 2">
    <name type="scientific">Kitasatospora terrestris</name>
    <dbReference type="NCBI Taxonomy" id="258051"/>
    <lineage>
        <taxon>Bacteria</taxon>
        <taxon>Bacillati</taxon>
        <taxon>Actinomycetota</taxon>
        <taxon>Actinomycetes</taxon>
        <taxon>Kitasatosporales</taxon>
        <taxon>Streptomycetaceae</taxon>
        <taxon>Kitasatospora</taxon>
    </lineage>
</organism>
<proteinExistence type="predicted"/>
<name>A0ABP9DK15_9ACTN</name>
<dbReference type="Proteomes" id="UP001501752">
    <property type="component" value="Unassembled WGS sequence"/>
</dbReference>
<dbReference type="Pfam" id="PF10604">
    <property type="entry name" value="Polyketide_cyc2"/>
    <property type="match status" value="2"/>
</dbReference>
<keyword evidence="2" id="KW-1185">Reference proteome</keyword>
<dbReference type="InterPro" id="IPR019587">
    <property type="entry name" value="Polyketide_cyclase/dehydratase"/>
</dbReference>
<dbReference type="RefSeq" id="WP_345697192.1">
    <property type="nucleotide sequence ID" value="NZ_BAABIS010000001.1"/>
</dbReference>
<accession>A0ABP9DK15</accession>
<reference evidence="2" key="1">
    <citation type="journal article" date="2019" name="Int. J. Syst. Evol. Microbiol.">
        <title>The Global Catalogue of Microorganisms (GCM) 10K type strain sequencing project: providing services to taxonomists for standard genome sequencing and annotation.</title>
        <authorList>
            <consortium name="The Broad Institute Genomics Platform"/>
            <consortium name="The Broad Institute Genome Sequencing Center for Infectious Disease"/>
            <person name="Wu L."/>
            <person name="Ma J."/>
        </authorList>
    </citation>
    <scope>NUCLEOTIDE SEQUENCE [LARGE SCALE GENOMIC DNA]</scope>
    <source>
        <strain evidence="2">JCM 13006</strain>
    </source>
</reference>
<dbReference type="EMBL" id="BAABIS010000001">
    <property type="protein sequence ID" value="GAA4849850.1"/>
    <property type="molecule type" value="Genomic_DNA"/>
</dbReference>
<evidence type="ECO:0000313" key="1">
    <source>
        <dbReference type="EMBL" id="GAA4849850.1"/>
    </source>
</evidence>
<gene>
    <name evidence="1" type="ORF">GCM10023235_28460</name>
</gene>
<dbReference type="Gene3D" id="3.30.530.20">
    <property type="match status" value="2"/>
</dbReference>
<dbReference type="CDD" id="cd08861">
    <property type="entry name" value="OtcD1_ARO-CYC_like"/>
    <property type="match status" value="2"/>
</dbReference>
<sequence>MTTPTLTTHLTRHEITVPAAPERVFALIADADGWPNVFGPTVHAEVAEDDGTEQLLRIWATANGEVRHWTSRRTLDRTARTVVFRQVVSSAPVASMGGEWLITPTADGGSHVVLLHDFTAVDDDPQAVAWIEQAIDRNSAAELAALGRAAQPGPDGEELRFTFSDSLLVEGAAQDVFEFLDRADAWPQRLPHVARLDLVEQDGGVQHLEMDTRSPDGSLHTTVSVRVSFPERRTLVYKQIKVPPVMTGHTGRWVIEPEGTGVRATSWHTVTLDPEGVRTLLGEDATLAEAKQKVRHALGTNSSTTLRHAKEFAEQRRSR</sequence>